<accession>A0AAF5D280</accession>
<name>A0AAF5D280_STRER</name>
<evidence type="ECO:0000256" key="3">
    <source>
        <dbReference type="ARBA" id="ARBA00047202"/>
    </source>
</evidence>
<dbReference type="GO" id="GO:0007059">
    <property type="term" value="P:chromosome segregation"/>
    <property type="evidence" value="ECO:0007669"/>
    <property type="project" value="InterPro"/>
</dbReference>
<dbReference type="InterPro" id="IPR009829">
    <property type="entry name" value="SKA1"/>
</dbReference>
<dbReference type="Pfam" id="PF25756">
    <property type="entry name" value="TPR_INTS8"/>
    <property type="match status" value="1"/>
</dbReference>
<dbReference type="AlphaFoldDB" id="A0AAF5D280"/>
<evidence type="ECO:0000313" key="5">
    <source>
        <dbReference type="Proteomes" id="UP000035681"/>
    </source>
</evidence>
<feature type="domain" description="INTS8 TPR repeats" evidence="4">
    <location>
        <begin position="958"/>
        <end position="1469"/>
    </location>
</feature>
<evidence type="ECO:0000259" key="4">
    <source>
        <dbReference type="Pfam" id="PF25756"/>
    </source>
</evidence>
<dbReference type="Pfam" id="PF07160">
    <property type="entry name" value="SKA1"/>
    <property type="match status" value="1"/>
</dbReference>
<dbReference type="SUPFAM" id="SSF53474">
    <property type="entry name" value="alpha/beta-Hydrolases"/>
    <property type="match status" value="1"/>
</dbReference>
<dbReference type="InterPro" id="IPR057980">
    <property type="entry name" value="TPR_INTS8"/>
</dbReference>
<dbReference type="Gene3D" id="1.10.10.1890">
    <property type="entry name" value="Ska1 microtubule binding domain-like"/>
    <property type="match status" value="1"/>
</dbReference>
<dbReference type="Gene3D" id="3.40.50.1820">
    <property type="entry name" value="alpha/beta hydrolase"/>
    <property type="match status" value="1"/>
</dbReference>
<evidence type="ECO:0000313" key="6">
    <source>
        <dbReference type="WBParaSite" id="TCONS_00004878.p1"/>
    </source>
</evidence>
<dbReference type="PANTHER" id="PTHR11034">
    <property type="entry name" value="N-MYC DOWNSTREAM REGULATED"/>
    <property type="match status" value="1"/>
</dbReference>
<dbReference type="GO" id="GO:0008017">
    <property type="term" value="F:microtubule binding"/>
    <property type="evidence" value="ECO:0007669"/>
    <property type="project" value="InterPro"/>
</dbReference>
<keyword evidence="5" id="KW-1185">Reference proteome</keyword>
<comment type="similarity">
    <text evidence="1">Belongs to the NDRG family.</text>
</comment>
<protein>
    <recommendedName>
        <fullName evidence="2">SKA complex subunit 1</fullName>
    </recommendedName>
    <alternativeName>
        <fullName evidence="3">Spindle and kinetochore-associated protein 1</fullName>
    </alternativeName>
</protein>
<evidence type="ECO:0000256" key="2">
    <source>
        <dbReference type="ARBA" id="ARBA00047182"/>
    </source>
</evidence>
<reference evidence="6" key="1">
    <citation type="submission" date="2024-02" db="UniProtKB">
        <authorList>
            <consortium name="WormBaseParasite"/>
        </authorList>
    </citation>
    <scope>IDENTIFICATION</scope>
</reference>
<dbReference type="WBParaSite" id="TCONS_00004878.p1">
    <property type="protein sequence ID" value="TCONS_00004878.p1"/>
    <property type="gene ID" value="XLOC_003048"/>
</dbReference>
<dbReference type="Proteomes" id="UP000035681">
    <property type="component" value="Unplaced"/>
</dbReference>
<evidence type="ECO:0000256" key="1">
    <source>
        <dbReference type="ARBA" id="ARBA00005598"/>
    </source>
</evidence>
<dbReference type="GO" id="GO:0051301">
    <property type="term" value="P:cell division"/>
    <property type="evidence" value="ECO:0007669"/>
    <property type="project" value="InterPro"/>
</dbReference>
<dbReference type="InterPro" id="IPR042031">
    <property type="entry name" value="SKA1_MBD_sf"/>
</dbReference>
<dbReference type="InterPro" id="IPR029058">
    <property type="entry name" value="AB_hydrolase_fold"/>
</dbReference>
<organism evidence="5 6">
    <name type="scientific">Strongyloides stercoralis</name>
    <name type="common">Threadworm</name>
    <dbReference type="NCBI Taxonomy" id="6248"/>
    <lineage>
        <taxon>Eukaryota</taxon>
        <taxon>Metazoa</taxon>
        <taxon>Ecdysozoa</taxon>
        <taxon>Nematoda</taxon>
        <taxon>Chromadorea</taxon>
        <taxon>Rhabditida</taxon>
        <taxon>Tylenchina</taxon>
        <taxon>Panagrolaimomorpha</taxon>
        <taxon>Strongyloidoidea</taxon>
        <taxon>Strongyloididae</taxon>
        <taxon>Strongyloides</taxon>
    </lineage>
</organism>
<dbReference type="InterPro" id="IPR004142">
    <property type="entry name" value="NDRG"/>
</dbReference>
<proteinExistence type="inferred from homology"/>
<sequence>DKEDMSELACVLNDILNKYRDNTPSELVKTFNEASKAVEEMIQKEKEIEKLNLFTHLNIPFPSKVDGKEKEKTKEASEKENIVKEETFENDIPINGLFAVTNEEWDSIPTKVKGRLTMEMINRFIKIIDELMVKKSDLESRYFKLDKKDKNKVLFWKEFETKNLVGKKWIFQEDVVEVLPQKEKFPFINLINSKTNKSKSKDADYQHDVQDIEENVNTTFGPVKVTIYAELNFQNFFQFGTIAEFSREFCVYNINAPGQHSDAEPLDPSYQFPTMDGLARIVECVVDHFNFKELIGLGVGAGANVLLRYALHNQRRLIALILVNCDPTTAGWIEWGYQKVNINYLRTKGMTPFTVDYLMWHHFGKRLDECNQDIVRQYRALFHNISHPQNVAAYIESFLNRTPIHFSRDGQNGPKLSVPVMQIVGARSPFIEQTLVVNQCLDPSQSEWIKFQDSCGLVLDDSPEKVAESMILFLQGIGYLTKINVRELVKQMNDARNGIRSVETSKEKEKLELIDSFLQTIFKKEELKQVMKAKVKGGAHQAIVIEDLYTYVSKLCASLQWDMRKISNNIVPLYMRDLIMKVLRWTFPGPEEGGFNCFYDYAKELCLKGKELLNEGTIFIVWIVAQYILVVEENEKIQKPLIKQTVNNPERIYDPVLNFAEKNHNTIRELSKYIPNVLEIFNVLKRIVNESDDFEKIPLPTADCFIFNISNCKFINNGENEFCSVSDTILNMKMSKESISKNEFLALIAFEECILFLSVLRKNIAVKCLEEVVRLMDKENLEKLWNVSSDKIKVYCQMLRVKLPNSLLNDNKLMEDENVTLKSNIWKLNNNSKIELSSKIWNSNDKDGNKGLPLKIGLATVTEKRETLTLNIIKQCIKIMTDQSYDKSVRENACNFAVYKALHNRRIIKEVPSCGQEIVFRFADILKKEKDEEEKSKLYNVTLDGSDLKDYLCLPLIPYWNLITAFNPAAIKDIMMQFEKVLLSNKFKCSYMLQEMFLKNKMKTQHEYLYILMVKMQQLEAVGNDEGWQILMKNCHKEIEALNLVDSKSKSYYQRFLALDNLRGSMVSWNEKIFKVSKTEAWQNVTKSLAETACLVINHVVSFNSPIIINHFLSTYCTFLLNTCSYKPITDIKKQDSFNCDVWRLSEAMAYYCIALTETKSRTSDKVNKASRNVYNALMVYFCQNNSQSSKHVKGGNKNLPTSKIGELIEFTKNLKEQGCIDLLIDFLVALLNDAYAKNKTMLNGYIPIEIFSNDIKIWQIFSYSKNAFKGYIRDEKGKIDIDFPNLKILMQNIFKNALSVHPHNAFWIRMYGDFCLLIGDFRKAMRLYLQVILICSDNFKQPIPENAVDDIMYIKMATCCYTLKYLDMTVMIAQSMKNPKMILQNLQNIYSDFLTLDAGCDYYKFIFNDELFENMTKVFDRSLMVVNFKAITDAYSIPLLNPYNPTNIRITEDFRRNAAFWKCVCNVFFLIAE</sequence>
<dbReference type="Pfam" id="PF03096">
    <property type="entry name" value="Ndr"/>
    <property type="match status" value="1"/>
</dbReference>